<dbReference type="AlphaFoldDB" id="A0A4R0R2E7"/>
<reference evidence="7 8" key="1">
    <citation type="submission" date="2018-11" db="EMBL/GenBank/DDBJ databases">
        <title>Genome assembly of Steccherinum ochraceum LE-BIN_3174, the white-rot fungus of the Steccherinaceae family (The Residual Polyporoid clade, Polyporales, Basidiomycota).</title>
        <authorList>
            <person name="Fedorova T.V."/>
            <person name="Glazunova O.A."/>
            <person name="Landesman E.O."/>
            <person name="Moiseenko K.V."/>
            <person name="Psurtseva N.V."/>
            <person name="Savinova O.S."/>
            <person name="Shakhova N.V."/>
            <person name="Tyazhelova T.V."/>
            <person name="Vasina D.V."/>
        </authorList>
    </citation>
    <scope>NUCLEOTIDE SEQUENCE [LARGE SCALE GENOMIC DNA]</scope>
    <source>
        <strain evidence="7 8">LE-BIN_3174</strain>
    </source>
</reference>
<dbReference type="SUPFAM" id="SSF56112">
    <property type="entry name" value="Protein kinase-like (PK-like)"/>
    <property type="match status" value="1"/>
</dbReference>
<dbReference type="STRING" id="92696.A0A4R0R2E7"/>
<dbReference type="PANTHER" id="PTHR44329">
    <property type="entry name" value="SERINE/THREONINE-PROTEIN KINASE TNNI3K-RELATED"/>
    <property type="match status" value="1"/>
</dbReference>
<dbReference type="EMBL" id="RWJN01000491">
    <property type="protein sequence ID" value="TCD61221.1"/>
    <property type="molecule type" value="Genomic_DNA"/>
</dbReference>
<feature type="domain" description="Protein kinase" evidence="6">
    <location>
        <begin position="80"/>
        <end position="453"/>
    </location>
</feature>
<dbReference type="GO" id="GO:0004674">
    <property type="term" value="F:protein serine/threonine kinase activity"/>
    <property type="evidence" value="ECO:0007669"/>
    <property type="project" value="TreeGrafter"/>
</dbReference>
<feature type="compositionally biased region" description="Basic and acidic residues" evidence="5">
    <location>
        <begin position="394"/>
        <end position="408"/>
    </location>
</feature>
<feature type="region of interest" description="Disordered" evidence="5">
    <location>
        <begin position="393"/>
        <end position="418"/>
    </location>
</feature>
<evidence type="ECO:0000256" key="3">
    <source>
        <dbReference type="ARBA" id="ARBA00022777"/>
    </source>
</evidence>
<dbReference type="GO" id="GO:0005524">
    <property type="term" value="F:ATP binding"/>
    <property type="evidence" value="ECO:0007669"/>
    <property type="project" value="UniProtKB-KW"/>
</dbReference>
<evidence type="ECO:0000313" key="7">
    <source>
        <dbReference type="EMBL" id="TCD61221.1"/>
    </source>
</evidence>
<protein>
    <recommendedName>
        <fullName evidence="6">Protein kinase domain-containing protein</fullName>
    </recommendedName>
</protein>
<organism evidence="7 8">
    <name type="scientific">Steccherinum ochraceum</name>
    <dbReference type="NCBI Taxonomy" id="92696"/>
    <lineage>
        <taxon>Eukaryota</taxon>
        <taxon>Fungi</taxon>
        <taxon>Dikarya</taxon>
        <taxon>Basidiomycota</taxon>
        <taxon>Agaricomycotina</taxon>
        <taxon>Agaricomycetes</taxon>
        <taxon>Polyporales</taxon>
        <taxon>Steccherinaceae</taxon>
        <taxon>Steccherinum</taxon>
    </lineage>
</organism>
<dbReference type="Gene3D" id="1.10.510.10">
    <property type="entry name" value="Transferase(Phosphotransferase) domain 1"/>
    <property type="match status" value="1"/>
</dbReference>
<keyword evidence="8" id="KW-1185">Reference proteome</keyword>
<accession>A0A4R0R2E7</accession>
<evidence type="ECO:0000256" key="5">
    <source>
        <dbReference type="SAM" id="MobiDB-lite"/>
    </source>
</evidence>
<dbReference type="Pfam" id="PF07714">
    <property type="entry name" value="PK_Tyr_Ser-Thr"/>
    <property type="match status" value="1"/>
</dbReference>
<dbReference type="InterPro" id="IPR051681">
    <property type="entry name" value="Ser/Thr_Kinases-Pseudokinases"/>
</dbReference>
<keyword evidence="3" id="KW-0418">Kinase</keyword>
<keyword evidence="4" id="KW-0067">ATP-binding</keyword>
<evidence type="ECO:0000259" key="6">
    <source>
        <dbReference type="PROSITE" id="PS50011"/>
    </source>
</evidence>
<evidence type="ECO:0000256" key="4">
    <source>
        <dbReference type="ARBA" id="ARBA00022840"/>
    </source>
</evidence>
<dbReference type="OrthoDB" id="346907at2759"/>
<gene>
    <name evidence="7" type="ORF">EIP91_008772</name>
</gene>
<proteinExistence type="predicted"/>
<dbReference type="InterPro" id="IPR001245">
    <property type="entry name" value="Ser-Thr/Tyr_kinase_cat_dom"/>
</dbReference>
<dbReference type="PROSITE" id="PS50011">
    <property type="entry name" value="PROTEIN_KINASE_DOM"/>
    <property type="match status" value="1"/>
</dbReference>
<evidence type="ECO:0000313" key="8">
    <source>
        <dbReference type="Proteomes" id="UP000292702"/>
    </source>
</evidence>
<comment type="caution">
    <text evidence="7">The sequence shown here is derived from an EMBL/GenBank/DDBJ whole genome shotgun (WGS) entry which is preliminary data.</text>
</comment>
<name>A0A4R0R2E7_9APHY</name>
<dbReference type="PANTHER" id="PTHR44329:SF288">
    <property type="entry name" value="MITOGEN-ACTIVATED PROTEIN KINASE KINASE KINASE 20"/>
    <property type="match status" value="1"/>
</dbReference>
<evidence type="ECO:0000256" key="1">
    <source>
        <dbReference type="ARBA" id="ARBA00022679"/>
    </source>
</evidence>
<dbReference type="InterPro" id="IPR000719">
    <property type="entry name" value="Prot_kinase_dom"/>
</dbReference>
<dbReference type="Proteomes" id="UP000292702">
    <property type="component" value="Unassembled WGS sequence"/>
</dbReference>
<evidence type="ECO:0000256" key="2">
    <source>
        <dbReference type="ARBA" id="ARBA00022741"/>
    </source>
</evidence>
<dbReference type="InterPro" id="IPR011009">
    <property type="entry name" value="Kinase-like_dom_sf"/>
</dbReference>
<keyword evidence="2" id="KW-0547">Nucleotide-binding</keyword>
<keyword evidence="1" id="KW-0808">Transferase</keyword>
<sequence>MTFAQDFVARLKLRLERSEDINSLLDVPAGRAQHAIDLLDKALLSEQIKEHKNIIHRHLMKFARKSKKSPNSLVKTAIRFESMHPISGGGFADIFCADLDGVKVAVKRLRRFLTMSKSVCDANIEDFRYEVLLWRGLHHPHVLPLLDIHEFSPHDLGMVSPWVDQGNVRHVLDKLLNTMPSSTLIGWIFRWMHQSASGLQYLHGEGVIHGDLRGPNMLIDSNYKLMLTDFGLSVFSECTSHAYGSKRGGNPRWLAPELVNTPSELDKPQRPTKATDVFSLSRTYLELCTGKPPYPDFWSAHTVASFIRKRCINRDHKAPIKALTNSAGTSPAVAGASLVSFDNDAGMKANSHTGRFDTVTLKPVVQESEIIAARIAIDVAQGEAFTRNLTVGDKATRHGNDSEEKHDLSYSGPNTGDGSLVRVGVGRAPTLSGAREAAAAQALRVLYRDVPID</sequence>